<evidence type="ECO:0000256" key="3">
    <source>
        <dbReference type="ARBA" id="ARBA00022741"/>
    </source>
</evidence>
<organism evidence="9 10">
    <name type="scientific">Acrobeloides nanus</name>
    <dbReference type="NCBI Taxonomy" id="290746"/>
    <lineage>
        <taxon>Eukaryota</taxon>
        <taxon>Metazoa</taxon>
        <taxon>Ecdysozoa</taxon>
        <taxon>Nematoda</taxon>
        <taxon>Chromadorea</taxon>
        <taxon>Rhabditida</taxon>
        <taxon>Tylenchina</taxon>
        <taxon>Cephalobomorpha</taxon>
        <taxon>Cephaloboidea</taxon>
        <taxon>Cephalobidae</taxon>
        <taxon>Acrobeloides</taxon>
    </lineage>
</organism>
<dbReference type="GO" id="GO:0140359">
    <property type="term" value="F:ABC-type transporter activity"/>
    <property type="evidence" value="ECO:0007669"/>
    <property type="project" value="InterPro"/>
</dbReference>
<dbReference type="InterPro" id="IPR013525">
    <property type="entry name" value="ABC2_TM"/>
</dbReference>
<feature type="transmembrane region" description="Helical" evidence="7">
    <location>
        <begin position="1272"/>
        <end position="1297"/>
    </location>
</feature>
<evidence type="ECO:0000256" key="1">
    <source>
        <dbReference type="ARBA" id="ARBA00004141"/>
    </source>
</evidence>
<name>A0A914BW66_9BILA</name>
<feature type="transmembrane region" description="Helical" evidence="7">
    <location>
        <begin position="21"/>
        <end position="47"/>
    </location>
</feature>
<sequence length="1778" mass="201400">MGILRQVGLLLRKDFKLIQRGIWAFILEMLFGILGAVLVTLLLVFIISGNMFQEDSGLNFNSNYNNPALGILGTYAIRGIKYDDFACLKQIATGLDVKLVDYQDQLNNTNYNIYYEYIDVVDYNLNSENLKLKYQVVYIYGDSSDISSSWWNNGNPWPTIWSGHYSSTNDYTFDGDGGYDISSVQYVFDQIFIHAAKIKNNQNGSCVPSQNLQLESIAFSPMPMPGLMSWKSRNLYGLLDYITPMWALFTLLPIIYTIKEVLAEKEAGVKTYLMAMGMRPGVFYLSHFIFAIIKMNFIMVILNLAVTIYLIGNYGWIIMILGLLYGFCAASFALLISTLFQRSSFAYIVAIVIWVASMGLCVLPFIGLVKLDTPWLCAIISLNPTQAFCLAVNTLAAYATYGKGINFFATLPYFYSMGAATLMLLFDGLVMLLLTFYLDLVLPTDDSPKQSPFFFLKWCLPKKDKVYPNNKSFNGKLKNGIVVDEDSEFEENSRFQEYMESEENMTMNESDIEVQGLVKKWKTGEVAVRGISFRGYKNQVTVLLGHNGAGKSKGINFFATLPYFYSMGAATLMLLFDGLVMLLLTFYLDLVLPTDDSPKQSPFFFLKWCLPKKDKVYPNNKSFNGKLKNGILVDEESEFEENSRFQEYMESEENMTMNESDIEVQGLVKKWKTGEVAVRGISFRGYKNQVTVLLGHNGAGKKNLVECQRQLGYCPQFNPLFAKLTVRDHLWFYGNLKLDQTNGVTDEEINEVIRQIGLKGEENKQAAQLSGGMKRKLCVGMALIGQSKVILLDEPTAGMDPNARHQISYIMQDIKKDRHQISYIMQDIKKDRTVLLTTHYMDEASVMGDRIAIMAKGDLICNGTTEFLRKKFGAGYILTVSLETSQYQQNFEALDTQAEKILKVVQKQCQNARFDGAISQQFKILLPDEDKQKFAELFEELENNKHELAIHSFGLSANTLEQVFLRVGEIADPQPENGNHDHIATYLCNEQQVRKSGINLLLWQILALFKRYYLYHLRHWLRILIPFIVIGICLGLLYATNNAFGNNTSSDYNQEKQKYFSLNNPNLPKFTLPIKTNGFINDSENCANYANQIPHAHLLHFSDKEDLLKHAFDLPPPGFGLWYNGTTMVGLFQQEFKYGRIMSMNLISNILAGNNRIDSITVGIHINPKDQSINHDYDNEEENNDGPNSQGTLAAMLLTVGATLLMSTFIFPLITEKKTRFKHQLLLTRLHPIIYWAVQIIGDLGFYIIGVILITICICVHPLYIWKFSDGAGIIITMWIVYFWSCLSLTYCFSYLFSSEIKGYCFLLAWHFIVPLLFTFIYMVLYLIVTLISKSDTLHTVVLDILVGLLVFLFPSYGLMSNAIQITIRYGTDPSYDHTGNFVPFARTMTIQAISGLVYSILLTLIQSSSFANFVNQRFRQQSPPHVEITDPDVLNEKNWVEREPVTLALRVKNLCKFYKTKCAVKGISFGVREIDCFGLLGVNGAGKTTTFDMLTGLTLPSSGTALINGIDVLENPPIGYCPQFDALSPDLTGHETLMLIGKLNGITRAEERVDAVLESLQMAHLGGKLVKHYSGGQKRRISIGVALMANSRLIFLDEPTAGVDPRTRRHLWDLLTSLRKNGIAILLTSHSMEECEALCTRIGFMNDGVLLSIGTSQTLKDRYGDHFILTLTVSNPKGSIGAFLNQIVIQEFQALPTREPLHMSTITWEIPKRPDISWSRLYWHVMHFVQRFPVSQQQLPEELQELPIIQDFSLVQSSLEQVFVSMSRFSTNENVIR</sequence>
<feature type="domain" description="ABC transporter" evidence="8">
    <location>
        <begin position="1450"/>
        <end position="1673"/>
    </location>
</feature>
<reference evidence="10" key="1">
    <citation type="submission" date="2022-11" db="UniProtKB">
        <authorList>
            <consortium name="WormBaseParasite"/>
        </authorList>
    </citation>
    <scope>IDENTIFICATION</scope>
</reference>
<feature type="transmembrane region" description="Helical" evidence="7">
    <location>
        <begin position="413"/>
        <end position="438"/>
    </location>
</feature>
<dbReference type="SMART" id="SM00382">
    <property type="entry name" value="AAA"/>
    <property type="match status" value="2"/>
</dbReference>
<dbReference type="WBParaSite" id="ACRNAN_Path_1136.g4386.t1">
    <property type="protein sequence ID" value="ACRNAN_Path_1136.g4386.t1"/>
    <property type="gene ID" value="ACRNAN_Path_1136.g4386"/>
</dbReference>
<evidence type="ECO:0000259" key="8">
    <source>
        <dbReference type="PROSITE" id="PS50893"/>
    </source>
</evidence>
<evidence type="ECO:0000256" key="5">
    <source>
        <dbReference type="ARBA" id="ARBA00022989"/>
    </source>
</evidence>
<dbReference type="GO" id="GO:0016020">
    <property type="term" value="C:membrane"/>
    <property type="evidence" value="ECO:0007669"/>
    <property type="project" value="UniProtKB-SubCell"/>
</dbReference>
<dbReference type="PANTHER" id="PTHR19229:SF271">
    <property type="entry name" value="ABC TRANSPORTER CED-7"/>
    <property type="match status" value="1"/>
</dbReference>
<feature type="transmembrane region" description="Helical" evidence="7">
    <location>
        <begin position="1233"/>
        <end position="1266"/>
    </location>
</feature>
<feature type="transmembrane region" description="Helical" evidence="7">
    <location>
        <begin position="1304"/>
        <end position="1329"/>
    </location>
</feature>
<dbReference type="InterPro" id="IPR017871">
    <property type="entry name" value="ABC_transporter-like_CS"/>
</dbReference>
<dbReference type="PROSITE" id="PS00211">
    <property type="entry name" value="ABC_TRANSPORTER_1"/>
    <property type="match status" value="2"/>
</dbReference>
<dbReference type="CDD" id="cd03263">
    <property type="entry name" value="ABC_subfamily_A"/>
    <property type="match status" value="2"/>
</dbReference>
<feature type="transmembrane region" description="Helical" evidence="7">
    <location>
        <begin position="1397"/>
        <end position="1415"/>
    </location>
</feature>
<feature type="transmembrane region" description="Helical" evidence="7">
    <location>
        <begin position="1193"/>
        <end position="1213"/>
    </location>
</feature>
<feature type="transmembrane region" description="Helical" evidence="7">
    <location>
        <begin position="316"/>
        <end position="336"/>
    </location>
</feature>
<dbReference type="InterPro" id="IPR026082">
    <property type="entry name" value="ABCA"/>
</dbReference>
<dbReference type="SUPFAM" id="SSF52540">
    <property type="entry name" value="P-loop containing nucleoside triphosphate hydrolases"/>
    <property type="match status" value="3"/>
</dbReference>
<feature type="transmembrane region" description="Helical" evidence="7">
    <location>
        <begin position="282"/>
        <end position="310"/>
    </location>
</feature>
<evidence type="ECO:0000256" key="4">
    <source>
        <dbReference type="ARBA" id="ARBA00022840"/>
    </source>
</evidence>
<dbReference type="PROSITE" id="PS50893">
    <property type="entry name" value="ABC_TRANSPORTER_2"/>
    <property type="match status" value="2"/>
</dbReference>
<dbReference type="GO" id="GO:0016887">
    <property type="term" value="F:ATP hydrolysis activity"/>
    <property type="evidence" value="ECO:0007669"/>
    <property type="project" value="InterPro"/>
</dbReference>
<feature type="transmembrane region" description="Helical" evidence="7">
    <location>
        <begin position="241"/>
        <end position="262"/>
    </location>
</feature>
<feature type="transmembrane region" description="Helical" evidence="7">
    <location>
        <begin position="373"/>
        <end position="401"/>
    </location>
</feature>
<dbReference type="InterPro" id="IPR003439">
    <property type="entry name" value="ABC_transporter-like_ATP-bd"/>
</dbReference>
<accession>A0A914BW66</accession>
<dbReference type="PANTHER" id="PTHR19229">
    <property type="entry name" value="ATP-BINDING CASSETTE TRANSPORTER SUBFAMILY A ABCA"/>
    <property type="match status" value="1"/>
</dbReference>
<keyword evidence="5 7" id="KW-1133">Transmembrane helix</keyword>
<dbReference type="Gene3D" id="3.40.50.300">
    <property type="entry name" value="P-loop containing nucleotide triphosphate hydrolases"/>
    <property type="match status" value="3"/>
</dbReference>
<protein>
    <submittedName>
        <fullName evidence="10">ABC transporter domain-containing protein</fullName>
    </submittedName>
</protein>
<dbReference type="Pfam" id="PF12698">
    <property type="entry name" value="ABC2_membrane_3"/>
    <property type="match status" value="2"/>
</dbReference>
<dbReference type="GO" id="GO:0005524">
    <property type="term" value="F:ATP binding"/>
    <property type="evidence" value="ECO:0007669"/>
    <property type="project" value="UniProtKB-KW"/>
</dbReference>
<dbReference type="Proteomes" id="UP000887540">
    <property type="component" value="Unplaced"/>
</dbReference>
<dbReference type="FunFam" id="3.40.50.300:FF:001598">
    <property type="entry name" value="ABC transporter ced-7"/>
    <property type="match status" value="1"/>
</dbReference>
<comment type="subcellular location">
    <subcellularLocation>
        <location evidence="1">Membrane</location>
        <topology evidence="1">Multi-pass membrane protein</topology>
    </subcellularLocation>
</comment>
<evidence type="ECO:0000256" key="2">
    <source>
        <dbReference type="ARBA" id="ARBA00022692"/>
    </source>
</evidence>
<dbReference type="GO" id="GO:0005319">
    <property type="term" value="F:lipid transporter activity"/>
    <property type="evidence" value="ECO:0007669"/>
    <property type="project" value="TreeGrafter"/>
</dbReference>
<keyword evidence="4" id="KW-0067">ATP-binding</keyword>
<feature type="domain" description="ABC transporter" evidence="8">
    <location>
        <begin position="662"/>
        <end position="881"/>
    </location>
</feature>
<keyword evidence="3" id="KW-0547">Nucleotide-binding</keyword>
<feature type="transmembrane region" description="Helical" evidence="7">
    <location>
        <begin position="1341"/>
        <end position="1360"/>
    </location>
</feature>
<dbReference type="InterPro" id="IPR003593">
    <property type="entry name" value="AAA+_ATPase"/>
</dbReference>
<keyword evidence="6 7" id="KW-0472">Membrane</keyword>
<evidence type="ECO:0000313" key="10">
    <source>
        <dbReference type="WBParaSite" id="ACRNAN_Path_1136.g4386.t1"/>
    </source>
</evidence>
<evidence type="ECO:0000256" key="6">
    <source>
        <dbReference type="ARBA" id="ARBA00023136"/>
    </source>
</evidence>
<proteinExistence type="predicted"/>
<keyword evidence="2 7" id="KW-0812">Transmembrane</keyword>
<dbReference type="Pfam" id="PF00005">
    <property type="entry name" value="ABC_tran"/>
    <property type="match status" value="2"/>
</dbReference>
<keyword evidence="9" id="KW-1185">Reference proteome</keyword>
<feature type="transmembrane region" description="Helical" evidence="7">
    <location>
        <begin position="345"/>
        <end position="367"/>
    </location>
</feature>
<feature type="transmembrane region" description="Helical" evidence="7">
    <location>
        <begin position="1020"/>
        <end position="1039"/>
    </location>
</feature>
<evidence type="ECO:0000256" key="7">
    <source>
        <dbReference type="SAM" id="Phobius"/>
    </source>
</evidence>
<evidence type="ECO:0000313" key="9">
    <source>
        <dbReference type="Proteomes" id="UP000887540"/>
    </source>
</evidence>
<dbReference type="InterPro" id="IPR027417">
    <property type="entry name" value="P-loop_NTPase"/>
</dbReference>
<feature type="transmembrane region" description="Helical" evidence="7">
    <location>
        <begin position="563"/>
        <end position="588"/>
    </location>
</feature>